<reference evidence="3 4" key="2">
    <citation type="journal article" date="2010" name="Nucleic Acids Res.">
        <title>BeetleBase in 2010: revisions to provide comprehensive genomic information for Tribolium castaneum.</title>
        <authorList>
            <person name="Kim H.S."/>
            <person name="Murphy T."/>
            <person name="Xia J."/>
            <person name="Caragea D."/>
            <person name="Park Y."/>
            <person name="Beeman R.W."/>
            <person name="Lorenzen M.D."/>
            <person name="Butcher S."/>
            <person name="Manak J.R."/>
            <person name="Brown S.J."/>
        </authorList>
    </citation>
    <scope>GENOME REANNOTATION</scope>
    <source>
        <strain evidence="3 4">Georgia GA2</strain>
    </source>
</reference>
<gene>
    <name evidence="3" type="primary">AUGUSTUS-3.0.2_14218</name>
    <name evidence="3" type="ORF">TcasGA2_TC014218</name>
</gene>
<dbReference type="PANTHER" id="PTHR21600">
    <property type="entry name" value="MITOCHONDRIAL RNA PSEUDOURIDINE SYNTHASE"/>
    <property type="match status" value="1"/>
</dbReference>
<dbReference type="OMA" id="FGTSGIM"/>
<dbReference type="GO" id="GO:0000455">
    <property type="term" value="P:enzyme-directed rRNA pseudouridine synthesis"/>
    <property type="evidence" value="ECO:0000318"/>
    <property type="project" value="GO_Central"/>
</dbReference>
<dbReference type="CDD" id="cd02869">
    <property type="entry name" value="PseudoU_synth_RluA_like"/>
    <property type="match status" value="1"/>
</dbReference>
<dbReference type="GO" id="GO:0003723">
    <property type="term" value="F:RNA binding"/>
    <property type="evidence" value="ECO:0007669"/>
    <property type="project" value="InterPro"/>
</dbReference>
<sequence length="274" mass="31789">MSHLKLCLLIQKIWKSVYKSLTDLFANNYKNTTIVHRSANFIIIDKAYDLKINSNNRNEETVQTFMKKNLPYLASNQLHHEYYFMHRLDYSTSGLMCVPVHKKACQVASQAIQQRKCKKYYIALVRGYLSSNLLDLNFPIGRDNSITDIEKMCVTHDSNSRSARTLIVVLENGLFENYPSSKVLIRPITGRRHQIRVHCAHIGHTIVGDYTYSNKKDTTPERMYLHSLRLVIPNKIEDINVQTSDPFSEKGAKCWKPVFRLCDLSRAFEIIDEL</sequence>
<evidence type="ECO:0000313" key="4">
    <source>
        <dbReference type="Proteomes" id="UP000007266"/>
    </source>
</evidence>
<dbReference type="InParanoid" id="D6W746"/>
<dbReference type="Gene3D" id="3.30.2350.10">
    <property type="entry name" value="Pseudouridine synthase"/>
    <property type="match status" value="1"/>
</dbReference>
<dbReference type="InterPro" id="IPR006145">
    <property type="entry name" value="PsdUridine_synth_RsuA/RluA"/>
</dbReference>
<dbReference type="eggNOG" id="KOG1919">
    <property type="taxonomic scope" value="Eukaryota"/>
</dbReference>
<dbReference type="InterPro" id="IPR020103">
    <property type="entry name" value="PsdUridine_synth_cat_dom_sf"/>
</dbReference>
<name>D6W746_TRICA</name>
<protein>
    <submittedName>
        <fullName evidence="3">RNA pseudouridylate synthase domain-containing protein 1-like Protein</fullName>
    </submittedName>
</protein>
<dbReference type="InterPro" id="IPR050188">
    <property type="entry name" value="RluA_PseudoU_synthase"/>
</dbReference>
<keyword evidence="4" id="KW-1185">Reference proteome</keyword>
<dbReference type="KEGG" id="tca:100142228"/>
<evidence type="ECO:0000256" key="1">
    <source>
        <dbReference type="ARBA" id="ARBA00010876"/>
    </source>
</evidence>
<dbReference type="HOGENOM" id="CLU_016902_10_0_1"/>
<evidence type="ECO:0000313" key="3">
    <source>
        <dbReference type="EMBL" id="EFA11504.2"/>
    </source>
</evidence>
<dbReference type="Pfam" id="PF00849">
    <property type="entry name" value="PseudoU_synth_2"/>
    <property type="match status" value="1"/>
</dbReference>
<evidence type="ECO:0000259" key="2">
    <source>
        <dbReference type="Pfam" id="PF00849"/>
    </source>
</evidence>
<feature type="domain" description="Pseudouridine synthase RsuA/RluA-like" evidence="2">
    <location>
        <begin position="40"/>
        <end position="201"/>
    </location>
</feature>
<proteinExistence type="inferred from homology"/>
<dbReference type="Proteomes" id="UP000007266">
    <property type="component" value="Linkage group 1"/>
</dbReference>
<dbReference type="EMBL" id="KQ971307">
    <property type="protein sequence ID" value="EFA11504.2"/>
    <property type="molecule type" value="Genomic_DNA"/>
</dbReference>
<dbReference type="SUPFAM" id="SSF55120">
    <property type="entry name" value="Pseudouridine synthase"/>
    <property type="match status" value="1"/>
</dbReference>
<comment type="similarity">
    <text evidence="1">Belongs to the pseudouridine synthase RluA family.</text>
</comment>
<dbReference type="STRING" id="7070.D6W746"/>
<dbReference type="PANTHER" id="PTHR21600:SF87">
    <property type="entry name" value="RNA PSEUDOURIDYLATE SYNTHASE DOMAIN-CONTAINING PROTEIN 1"/>
    <property type="match status" value="1"/>
</dbReference>
<organism evidence="3 4">
    <name type="scientific">Tribolium castaneum</name>
    <name type="common">Red flour beetle</name>
    <dbReference type="NCBI Taxonomy" id="7070"/>
    <lineage>
        <taxon>Eukaryota</taxon>
        <taxon>Metazoa</taxon>
        <taxon>Ecdysozoa</taxon>
        <taxon>Arthropoda</taxon>
        <taxon>Hexapoda</taxon>
        <taxon>Insecta</taxon>
        <taxon>Pterygota</taxon>
        <taxon>Neoptera</taxon>
        <taxon>Endopterygota</taxon>
        <taxon>Coleoptera</taxon>
        <taxon>Polyphaga</taxon>
        <taxon>Cucujiformia</taxon>
        <taxon>Tenebrionidae</taxon>
        <taxon>Tenebrionidae incertae sedis</taxon>
        <taxon>Tribolium</taxon>
    </lineage>
</organism>
<dbReference type="OrthoDB" id="418349at2759"/>
<accession>D6W746</accession>
<dbReference type="AlphaFoldDB" id="D6W746"/>
<dbReference type="GO" id="GO:0009982">
    <property type="term" value="F:pseudouridine synthase activity"/>
    <property type="evidence" value="ECO:0000318"/>
    <property type="project" value="GO_Central"/>
</dbReference>
<reference evidence="3 4" key="1">
    <citation type="journal article" date="2008" name="Nature">
        <title>The genome of the model beetle and pest Tribolium castaneum.</title>
        <authorList>
            <consortium name="Tribolium Genome Sequencing Consortium"/>
            <person name="Richards S."/>
            <person name="Gibbs R.A."/>
            <person name="Weinstock G.M."/>
            <person name="Brown S.J."/>
            <person name="Denell R."/>
            <person name="Beeman R.W."/>
            <person name="Gibbs R."/>
            <person name="Beeman R.W."/>
            <person name="Brown S.J."/>
            <person name="Bucher G."/>
            <person name="Friedrich M."/>
            <person name="Grimmelikhuijzen C.J."/>
            <person name="Klingler M."/>
            <person name="Lorenzen M."/>
            <person name="Richards S."/>
            <person name="Roth S."/>
            <person name="Schroder R."/>
            <person name="Tautz D."/>
            <person name="Zdobnov E.M."/>
            <person name="Muzny D."/>
            <person name="Gibbs R.A."/>
            <person name="Weinstock G.M."/>
            <person name="Attaway T."/>
            <person name="Bell S."/>
            <person name="Buhay C.J."/>
            <person name="Chandrabose M.N."/>
            <person name="Chavez D."/>
            <person name="Clerk-Blankenburg K.P."/>
            <person name="Cree A."/>
            <person name="Dao M."/>
            <person name="Davis C."/>
            <person name="Chacko J."/>
            <person name="Dinh H."/>
            <person name="Dugan-Rocha S."/>
            <person name="Fowler G."/>
            <person name="Garner T.T."/>
            <person name="Garnes J."/>
            <person name="Gnirke A."/>
            <person name="Hawes A."/>
            <person name="Hernandez J."/>
            <person name="Hines S."/>
            <person name="Holder M."/>
            <person name="Hume J."/>
            <person name="Jhangiani S.N."/>
            <person name="Joshi V."/>
            <person name="Khan Z.M."/>
            <person name="Jackson L."/>
            <person name="Kovar C."/>
            <person name="Kowis A."/>
            <person name="Lee S."/>
            <person name="Lewis L.R."/>
            <person name="Margolis J."/>
            <person name="Morgan M."/>
            <person name="Nazareth L.V."/>
            <person name="Nguyen N."/>
            <person name="Okwuonu G."/>
            <person name="Parker D."/>
            <person name="Richards S."/>
            <person name="Ruiz S.J."/>
            <person name="Santibanez J."/>
            <person name="Savard J."/>
            <person name="Scherer S.E."/>
            <person name="Schneider B."/>
            <person name="Sodergren E."/>
            <person name="Tautz D."/>
            <person name="Vattahil S."/>
            <person name="Villasana D."/>
            <person name="White C.S."/>
            <person name="Wright R."/>
            <person name="Park Y."/>
            <person name="Beeman R.W."/>
            <person name="Lord J."/>
            <person name="Oppert B."/>
            <person name="Lorenzen M."/>
            <person name="Brown S."/>
            <person name="Wang L."/>
            <person name="Savard J."/>
            <person name="Tautz D."/>
            <person name="Richards S."/>
            <person name="Weinstock G."/>
            <person name="Gibbs R.A."/>
            <person name="Liu Y."/>
            <person name="Worley K."/>
            <person name="Weinstock G."/>
            <person name="Elsik C.G."/>
            <person name="Reese J.T."/>
            <person name="Elhaik E."/>
            <person name="Landan G."/>
            <person name="Graur D."/>
            <person name="Arensburger P."/>
            <person name="Atkinson P."/>
            <person name="Beeman R.W."/>
            <person name="Beidler J."/>
            <person name="Brown S.J."/>
            <person name="Demuth J.P."/>
            <person name="Drury D.W."/>
            <person name="Du Y.Z."/>
            <person name="Fujiwara H."/>
            <person name="Lorenzen M."/>
            <person name="Maselli V."/>
            <person name="Osanai M."/>
            <person name="Park Y."/>
            <person name="Robertson H.M."/>
            <person name="Tu Z."/>
            <person name="Wang J.J."/>
            <person name="Wang S."/>
            <person name="Richards S."/>
            <person name="Song H."/>
            <person name="Zhang L."/>
            <person name="Sodergren E."/>
            <person name="Werner D."/>
            <person name="Stanke M."/>
            <person name="Morgenstern B."/>
            <person name="Solovyev V."/>
            <person name="Kosarev P."/>
            <person name="Brown G."/>
            <person name="Chen H.C."/>
            <person name="Ermolaeva O."/>
            <person name="Hlavina W."/>
            <person name="Kapustin Y."/>
            <person name="Kiryutin B."/>
            <person name="Kitts P."/>
            <person name="Maglott D."/>
            <person name="Pruitt K."/>
            <person name="Sapojnikov V."/>
            <person name="Souvorov A."/>
            <person name="Mackey A.J."/>
            <person name="Waterhouse R.M."/>
            <person name="Wyder S."/>
            <person name="Zdobnov E.M."/>
            <person name="Zdobnov E.M."/>
            <person name="Wyder S."/>
            <person name="Kriventseva E.V."/>
            <person name="Kadowaki T."/>
            <person name="Bork P."/>
            <person name="Aranda M."/>
            <person name="Bao R."/>
            <person name="Beermann A."/>
            <person name="Berns N."/>
            <person name="Bolognesi R."/>
            <person name="Bonneton F."/>
            <person name="Bopp D."/>
            <person name="Brown S.J."/>
            <person name="Bucher G."/>
            <person name="Butts T."/>
            <person name="Chaumot A."/>
            <person name="Denell R.E."/>
            <person name="Ferrier D.E."/>
            <person name="Friedrich M."/>
            <person name="Gordon C.M."/>
            <person name="Jindra M."/>
            <person name="Klingler M."/>
            <person name="Lan Q."/>
            <person name="Lattorff H.M."/>
            <person name="Laudet V."/>
            <person name="von Levetsow C."/>
            <person name="Liu Z."/>
            <person name="Lutz R."/>
            <person name="Lynch J.A."/>
            <person name="da Fonseca R.N."/>
            <person name="Posnien N."/>
            <person name="Reuter R."/>
            <person name="Roth S."/>
            <person name="Savard J."/>
            <person name="Schinko J.B."/>
            <person name="Schmitt C."/>
            <person name="Schoppmeier M."/>
            <person name="Schroder R."/>
            <person name="Shippy T.D."/>
            <person name="Simonnet F."/>
            <person name="Marques-Souza H."/>
            <person name="Tautz D."/>
            <person name="Tomoyasu Y."/>
            <person name="Trauner J."/>
            <person name="Van der Zee M."/>
            <person name="Vervoort M."/>
            <person name="Wittkopp N."/>
            <person name="Wimmer E.A."/>
            <person name="Yang X."/>
            <person name="Jones A.K."/>
            <person name="Sattelle D.B."/>
            <person name="Ebert P.R."/>
            <person name="Nelson D."/>
            <person name="Scott J.G."/>
            <person name="Beeman R.W."/>
            <person name="Muthukrishnan S."/>
            <person name="Kramer K.J."/>
            <person name="Arakane Y."/>
            <person name="Beeman R.W."/>
            <person name="Zhu Q."/>
            <person name="Hogenkamp D."/>
            <person name="Dixit R."/>
            <person name="Oppert B."/>
            <person name="Jiang H."/>
            <person name="Zou Z."/>
            <person name="Marshall J."/>
            <person name="Elpidina E."/>
            <person name="Vinokurov K."/>
            <person name="Oppert C."/>
            <person name="Zou Z."/>
            <person name="Evans J."/>
            <person name="Lu Z."/>
            <person name="Zhao P."/>
            <person name="Sumathipala N."/>
            <person name="Altincicek B."/>
            <person name="Vilcinskas A."/>
            <person name="Williams M."/>
            <person name="Hultmark D."/>
            <person name="Hetru C."/>
            <person name="Jiang H."/>
            <person name="Grimmelikhuijzen C.J."/>
            <person name="Hauser F."/>
            <person name="Cazzamali G."/>
            <person name="Williamson M."/>
            <person name="Park Y."/>
            <person name="Li B."/>
            <person name="Tanaka Y."/>
            <person name="Predel R."/>
            <person name="Neupert S."/>
            <person name="Schachtner J."/>
            <person name="Verleyen P."/>
            <person name="Raible F."/>
            <person name="Bork P."/>
            <person name="Friedrich M."/>
            <person name="Walden K.K."/>
            <person name="Robertson H.M."/>
            <person name="Angeli S."/>
            <person name="Foret S."/>
            <person name="Bucher G."/>
            <person name="Schuetz S."/>
            <person name="Maleszka R."/>
            <person name="Wimmer E.A."/>
            <person name="Beeman R.W."/>
            <person name="Lorenzen M."/>
            <person name="Tomoyasu Y."/>
            <person name="Miller S.C."/>
            <person name="Grossmann D."/>
            <person name="Bucher G."/>
        </authorList>
    </citation>
    <scope>NUCLEOTIDE SEQUENCE [LARGE SCALE GENOMIC DNA]</scope>
    <source>
        <strain evidence="3 4">Georgia GA2</strain>
    </source>
</reference>